<protein>
    <submittedName>
        <fullName evidence="2">Uncharacterized protein</fullName>
    </submittedName>
</protein>
<reference evidence="2 3" key="1">
    <citation type="journal article" date="2012" name="Genome Biol.">
        <title>Genome and low-iron response of an oceanic diatom adapted to chronic iron limitation.</title>
        <authorList>
            <person name="Lommer M."/>
            <person name="Specht M."/>
            <person name="Roy A.S."/>
            <person name="Kraemer L."/>
            <person name="Andreson R."/>
            <person name="Gutowska M.A."/>
            <person name="Wolf J."/>
            <person name="Bergner S.V."/>
            <person name="Schilhabel M.B."/>
            <person name="Klostermeier U.C."/>
            <person name="Beiko R.G."/>
            <person name="Rosenstiel P."/>
            <person name="Hippler M."/>
            <person name="Laroche J."/>
        </authorList>
    </citation>
    <scope>NUCLEOTIDE SEQUENCE [LARGE SCALE GENOMIC DNA]</scope>
    <source>
        <strain evidence="2 3">CCMP1005</strain>
    </source>
</reference>
<name>K0RF82_THAOC</name>
<evidence type="ECO:0000313" key="3">
    <source>
        <dbReference type="Proteomes" id="UP000266841"/>
    </source>
</evidence>
<dbReference type="AlphaFoldDB" id="K0RF82"/>
<evidence type="ECO:0000313" key="2">
    <source>
        <dbReference type="EMBL" id="EJK51905.1"/>
    </source>
</evidence>
<dbReference type="Proteomes" id="UP000266841">
    <property type="component" value="Unassembled WGS sequence"/>
</dbReference>
<dbReference type="EMBL" id="AGNL01040788">
    <property type="protein sequence ID" value="EJK51905.1"/>
    <property type="molecule type" value="Genomic_DNA"/>
</dbReference>
<feature type="region of interest" description="Disordered" evidence="1">
    <location>
        <begin position="19"/>
        <end position="50"/>
    </location>
</feature>
<gene>
    <name evidence="2" type="ORF">THAOC_28879</name>
</gene>
<proteinExistence type="predicted"/>
<accession>K0RF82</accession>
<keyword evidence="3" id="KW-1185">Reference proteome</keyword>
<organism evidence="2 3">
    <name type="scientific">Thalassiosira oceanica</name>
    <name type="common">Marine diatom</name>
    <dbReference type="NCBI Taxonomy" id="159749"/>
    <lineage>
        <taxon>Eukaryota</taxon>
        <taxon>Sar</taxon>
        <taxon>Stramenopiles</taxon>
        <taxon>Ochrophyta</taxon>
        <taxon>Bacillariophyta</taxon>
        <taxon>Coscinodiscophyceae</taxon>
        <taxon>Thalassiosirophycidae</taxon>
        <taxon>Thalassiosirales</taxon>
        <taxon>Thalassiosiraceae</taxon>
        <taxon>Thalassiosira</taxon>
    </lineage>
</organism>
<sequence length="84" mass="8787">MLGSSLSSLVSQGIPFELGCPPYSQQTNTTSKTSRGARPPPAVARDAVRPGGSSLVQQFIPVDNCVHSAIRSNTSTDDPDGWVS</sequence>
<feature type="compositionally biased region" description="Polar residues" evidence="1">
    <location>
        <begin position="23"/>
        <end position="34"/>
    </location>
</feature>
<evidence type="ECO:0000256" key="1">
    <source>
        <dbReference type="SAM" id="MobiDB-lite"/>
    </source>
</evidence>
<comment type="caution">
    <text evidence="2">The sequence shown here is derived from an EMBL/GenBank/DDBJ whole genome shotgun (WGS) entry which is preliminary data.</text>
</comment>